<organism evidence="1 2">
    <name type="scientific">Photobacterium chitinilyticum</name>
    <dbReference type="NCBI Taxonomy" id="2485123"/>
    <lineage>
        <taxon>Bacteria</taxon>
        <taxon>Pseudomonadati</taxon>
        <taxon>Pseudomonadota</taxon>
        <taxon>Gammaproteobacteria</taxon>
        <taxon>Vibrionales</taxon>
        <taxon>Vibrionaceae</taxon>
        <taxon>Photobacterium</taxon>
    </lineage>
</organism>
<dbReference type="AlphaFoldDB" id="A0A3S3S228"/>
<comment type="caution">
    <text evidence="1">The sequence shown here is derived from an EMBL/GenBank/DDBJ whole genome shotgun (WGS) entry which is preliminary data.</text>
</comment>
<dbReference type="PROSITE" id="PS51257">
    <property type="entry name" value="PROKAR_LIPOPROTEIN"/>
    <property type="match status" value="1"/>
</dbReference>
<keyword evidence="2" id="KW-1185">Reference proteome</keyword>
<evidence type="ECO:0000313" key="1">
    <source>
        <dbReference type="EMBL" id="RWX56172.1"/>
    </source>
</evidence>
<gene>
    <name evidence="1" type="ORF">EDI28_07760</name>
</gene>
<reference evidence="1 2" key="1">
    <citation type="submission" date="2018-11" db="EMBL/GenBank/DDBJ databases">
        <title>Photobacterium sp. BEI247 sp. nov., a marine bacterium isolated from Yongle Blue Hole in the South China Sea.</title>
        <authorList>
            <person name="Wang X."/>
        </authorList>
    </citation>
    <scope>NUCLEOTIDE SEQUENCE [LARGE SCALE GENOMIC DNA]</scope>
    <source>
        <strain evidence="2">BEI247</strain>
    </source>
</reference>
<sequence length="87" mass="9990">MKLTYVIWFSASLMAGCASTPFGHQDSYKLCQSLAYAYDEAVIQELEQRGLSATDKECGDAKREMLQEIEARRFLWSVEHSLRHEVD</sequence>
<accession>A0A3S3S228</accession>
<dbReference type="Proteomes" id="UP000287563">
    <property type="component" value="Unassembled WGS sequence"/>
</dbReference>
<name>A0A3S3S228_9GAMM</name>
<evidence type="ECO:0000313" key="2">
    <source>
        <dbReference type="Proteomes" id="UP000287563"/>
    </source>
</evidence>
<protein>
    <recommendedName>
        <fullName evidence="3">Lipoprotein</fullName>
    </recommendedName>
</protein>
<proteinExistence type="predicted"/>
<evidence type="ECO:0008006" key="3">
    <source>
        <dbReference type="Google" id="ProtNLM"/>
    </source>
</evidence>
<dbReference type="EMBL" id="RJLM01000002">
    <property type="protein sequence ID" value="RWX56172.1"/>
    <property type="molecule type" value="Genomic_DNA"/>
</dbReference>